<dbReference type="Proteomes" id="UP001274896">
    <property type="component" value="Unassembled WGS sequence"/>
</dbReference>
<dbReference type="Pfam" id="PF01130">
    <property type="entry name" value="CD36"/>
    <property type="match status" value="1"/>
</dbReference>
<keyword evidence="5 7" id="KW-0472">Membrane</keyword>
<evidence type="ECO:0000256" key="2">
    <source>
        <dbReference type="ARBA" id="ARBA00010532"/>
    </source>
</evidence>
<keyword evidence="4 7" id="KW-1133">Transmembrane helix</keyword>
<dbReference type="EMBL" id="JAUCMX010000014">
    <property type="protein sequence ID" value="KAK3524102.1"/>
    <property type="molecule type" value="Genomic_DNA"/>
</dbReference>
<protein>
    <recommendedName>
        <fullName evidence="10">Lysosome membrane protein 2</fullName>
    </recommendedName>
</protein>
<dbReference type="InterPro" id="IPR002159">
    <property type="entry name" value="CD36_fam"/>
</dbReference>
<gene>
    <name evidence="8" type="ORF">QTP70_017988</name>
</gene>
<feature type="transmembrane region" description="Helical" evidence="7">
    <location>
        <begin position="488"/>
        <end position="510"/>
    </location>
</feature>
<evidence type="ECO:0000256" key="4">
    <source>
        <dbReference type="ARBA" id="ARBA00022989"/>
    </source>
</evidence>
<keyword evidence="9" id="KW-1185">Reference proteome</keyword>
<evidence type="ECO:0000256" key="6">
    <source>
        <dbReference type="ARBA" id="ARBA00023180"/>
    </source>
</evidence>
<keyword evidence="6" id="KW-0325">Glycoprotein</keyword>
<dbReference type="PANTHER" id="PTHR11923">
    <property type="entry name" value="SCAVENGER RECEPTOR CLASS B TYPE-1 SR-B1"/>
    <property type="match status" value="1"/>
</dbReference>
<sequence length="528" mass="58747">MKRCFMYSIGVLSVLILIAGIAMVLAQVFQSLLYNIIKKEVVLENGTDAFAVWKDPPPPVYMQFYFFNLTNPVEVLSGDRPAVIELGPYTYREYRPMEGVNFMDNGTKVAAVNPKTYIFEPNMSRGSEEDIIRTANIPAMTVMQKFQSSFFKRIISDLMKSNNEGLFGTWKVRELLWGYEDPLLVELEKFDPTLDPNFGLFYKMNGTDDGEYVFYTGKQNYQDFARVDLWRGQSLLDWWTTGQCNMINGTNGATFHPIINKTERLYMFSSDLCRSIYAIFESELSVRGVPAYRFVPPSEVFANTTINPDNAGFCVGGNCLSSGLLNVSVCKQGAPIIMSSPHFYQADEKFADDISGMRPTKEEHETAIDINPLTGIVVQAAKRLQVNVFIEQLSAFSQTGNVRTLVYPVMYINECPPLCSGIAAATGTRDLTATAPDGCVNNGGGEHGPLRLNVPNLPRGLVETVPESVLIDEDSAKKLKVLVTEANVVINVPFIIIGFGILLGIVFIVLMCRQERGTPDECQPLLSS</sequence>
<dbReference type="GO" id="GO:0005764">
    <property type="term" value="C:lysosome"/>
    <property type="evidence" value="ECO:0007669"/>
    <property type="project" value="InterPro"/>
</dbReference>
<name>A0AAE0UW45_9TELE</name>
<dbReference type="GO" id="GO:0006622">
    <property type="term" value="P:protein targeting to lysosome"/>
    <property type="evidence" value="ECO:0007669"/>
    <property type="project" value="TreeGrafter"/>
</dbReference>
<comment type="caution">
    <text evidence="8">The sequence shown here is derived from an EMBL/GenBank/DDBJ whole genome shotgun (WGS) entry which is preliminary data.</text>
</comment>
<dbReference type="GO" id="GO:0006898">
    <property type="term" value="P:receptor-mediated endocytosis"/>
    <property type="evidence" value="ECO:0007669"/>
    <property type="project" value="TreeGrafter"/>
</dbReference>
<proteinExistence type="inferred from homology"/>
<dbReference type="InterPro" id="IPR005429">
    <property type="entry name" value="LimpII"/>
</dbReference>
<accession>A0AAE0UW45</accession>
<evidence type="ECO:0000313" key="9">
    <source>
        <dbReference type="Proteomes" id="UP001274896"/>
    </source>
</evidence>
<dbReference type="PRINTS" id="PR01611">
    <property type="entry name" value="LIMPII"/>
</dbReference>
<comment type="similarity">
    <text evidence="2">Belongs to the CD36 family.</text>
</comment>
<evidence type="ECO:0000256" key="7">
    <source>
        <dbReference type="SAM" id="Phobius"/>
    </source>
</evidence>
<evidence type="ECO:0008006" key="10">
    <source>
        <dbReference type="Google" id="ProtNLM"/>
    </source>
</evidence>
<keyword evidence="3 7" id="KW-0812">Transmembrane</keyword>
<evidence type="ECO:0000313" key="8">
    <source>
        <dbReference type="EMBL" id="KAK3524102.1"/>
    </source>
</evidence>
<dbReference type="GO" id="GO:0005044">
    <property type="term" value="F:scavenger receptor activity"/>
    <property type="evidence" value="ECO:0007669"/>
    <property type="project" value="InterPro"/>
</dbReference>
<comment type="subcellular location">
    <subcellularLocation>
        <location evidence="1">Membrane</location>
    </subcellularLocation>
</comment>
<dbReference type="PANTHER" id="PTHR11923:SF112">
    <property type="entry name" value="LYSOSOME MEMBRANE PROTEIN 2"/>
    <property type="match status" value="1"/>
</dbReference>
<dbReference type="AlphaFoldDB" id="A0AAE0UW45"/>
<organism evidence="8 9">
    <name type="scientific">Hemibagrus guttatus</name>
    <dbReference type="NCBI Taxonomy" id="175788"/>
    <lineage>
        <taxon>Eukaryota</taxon>
        <taxon>Metazoa</taxon>
        <taxon>Chordata</taxon>
        <taxon>Craniata</taxon>
        <taxon>Vertebrata</taxon>
        <taxon>Euteleostomi</taxon>
        <taxon>Actinopterygii</taxon>
        <taxon>Neopterygii</taxon>
        <taxon>Teleostei</taxon>
        <taxon>Ostariophysi</taxon>
        <taxon>Siluriformes</taxon>
        <taxon>Bagridae</taxon>
        <taxon>Hemibagrus</taxon>
    </lineage>
</organism>
<evidence type="ECO:0000256" key="1">
    <source>
        <dbReference type="ARBA" id="ARBA00004370"/>
    </source>
</evidence>
<dbReference type="PRINTS" id="PR01609">
    <property type="entry name" value="CD36FAMILY"/>
</dbReference>
<evidence type="ECO:0000256" key="5">
    <source>
        <dbReference type="ARBA" id="ARBA00023136"/>
    </source>
</evidence>
<evidence type="ECO:0000256" key="3">
    <source>
        <dbReference type="ARBA" id="ARBA00022692"/>
    </source>
</evidence>
<dbReference type="GO" id="GO:0016020">
    <property type="term" value="C:membrane"/>
    <property type="evidence" value="ECO:0007669"/>
    <property type="project" value="UniProtKB-SubCell"/>
</dbReference>
<reference evidence="8" key="1">
    <citation type="submission" date="2023-06" db="EMBL/GenBank/DDBJ databases">
        <title>Male Hemibagrus guttatus genome.</title>
        <authorList>
            <person name="Bian C."/>
        </authorList>
    </citation>
    <scope>NUCLEOTIDE SEQUENCE</scope>
    <source>
        <strain evidence="8">Male_cb2023</strain>
        <tissue evidence="8">Muscle</tissue>
    </source>
</reference>